<feature type="transmembrane region" description="Helical" evidence="1">
    <location>
        <begin position="203"/>
        <end position="223"/>
    </location>
</feature>
<keyword evidence="1" id="KW-1133">Transmembrane helix</keyword>
<organism evidence="2">
    <name type="scientific">Pseudourostyla cristata</name>
    <dbReference type="NCBI Taxonomy" id="293816"/>
    <lineage>
        <taxon>Eukaryota</taxon>
        <taxon>Sar</taxon>
        <taxon>Alveolata</taxon>
        <taxon>Ciliophora</taxon>
        <taxon>Intramacronucleata</taxon>
        <taxon>Spirotrichea</taxon>
        <taxon>Stichotrichia</taxon>
        <taxon>Urostylida</taxon>
        <taxon>Pseudourostylidae</taxon>
        <taxon>Pseudourostyla</taxon>
    </lineage>
</organism>
<keyword evidence="2" id="KW-0496">Mitochondrion</keyword>
<reference evidence="2" key="1">
    <citation type="journal article" date="2019" name="Mitochondrial DNA Part B Resour">
        <title>The mitochondrial genome of the ciliate Pseudourostyla cristata (Ciliophora, Urostylida).</title>
        <authorList>
            <person name="Park K.-M."/>
            <person name="Min G.-S."/>
            <person name="Kim S."/>
        </authorList>
    </citation>
    <scope>NUCLEOTIDE SEQUENCE</scope>
</reference>
<dbReference type="AlphaFoldDB" id="A0A4P9JLD0"/>
<evidence type="ECO:0000256" key="1">
    <source>
        <dbReference type="SAM" id="Phobius"/>
    </source>
</evidence>
<accession>A0A4P9JLD0</accession>
<proteinExistence type="predicted"/>
<feature type="transmembrane region" description="Helical" evidence="1">
    <location>
        <begin position="172"/>
        <end position="191"/>
    </location>
</feature>
<keyword evidence="1" id="KW-0812">Transmembrane</keyword>
<sequence>MKFPNHLMLDIKRNTSAYSIKYWTYLFTLNTKFQINYKEFSDYSNKFLLKKETLLINIFQNQLKYTLKYSLTDIGYFLSKKKKNFYIKNISSKFKIKNKQIHVKSIQKKILLYLTSKFKHTDTDLHIPFTKIPNILKQDIYTTSNLWNLFNINFLRKEKIYTKLKYSRTPQYDIVSGGVAAIFSGFLGFLICEKFGFELLDSGDFYILFMYCVFLGFFLRMWFKLFSAEINSWTIISFKWLYNFYKSLFELILNFNKKIFTY</sequence>
<geneLocation type="mitochondrion" evidence="2"/>
<evidence type="ECO:0000313" key="2">
    <source>
        <dbReference type="EMBL" id="QCU82599.1"/>
    </source>
</evidence>
<protein>
    <submittedName>
        <fullName evidence="2">Uncharacterized protein</fullName>
    </submittedName>
</protein>
<dbReference type="EMBL" id="MH888186">
    <property type="protein sequence ID" value="QCU82599.1"/>
    <property type="molecule type" value="Genomic_DNA"/>
</dbReference>
<keyword evidence="1" id="KW-0472">Membrane</keyword>
<name>A0A4P9JLD0_9SPIT</name>
<gene>
    <name evidence="2" type="primary">orf262</name>
</gene>